<evidence type="ECO:0000256" key="15">
    <source>
        <dbReference type="RuleBase" id="RU362081"/>
    </source>
</evidence>
<evidence type="ECO:0000256" key="4">
    <source>
        <dbReference type="ARBA" id="ARBA00022475"/>
    </source>
</evidence>
<comment type="caution">
    <text evidence="17">The sequence shown here is derived from an EMBL/GenBank/DDBJ whole genome shotgun (WGS) entry which is preliminary data.</text>
</comment>
<reference evidence="17 18" key="1">
    <citation type="submission" date="2022-02" db="EMBL/GenBank/DDBJ databases">
        <title>Genome sequence data of Kingella unionensis sp. nov. strain CICC 24913 (CCUG 75125).</title>
        <authorList>
            <person name="Xiao M."/>
        </authorList>
    </citation>
    <scope>NUCLEOTIDE SEQUENCE [LARGE SCALE GENOMIC DNA]</scope>
    <source>
        <strain evidence="17 18">CICC 24913</strain>
    </source>
</reference>
<dbReference type="NCBIfam" id="TIGR01494">
    <property type="entry name" value="ATPase_P-type"/>
    <property type="match status" value="1"/>
</dbReference>
<comment type="similarity">
    <text evidence="2 15">Belongs to the cation transport ATPase (P-type) (TC 3.A.3) family. Type IB subfamily.</text>
</comment>
<sequence>MNPDESSCFHCGLPVPAGSRYPVRYEGNEQPTCCAGCQAVAQGIIDAGLGSYYKHRTAEAERAVLPPPEVLAQLKLYDLPEVQAEFVEIQPDNRREAVLMLGGVTCAACVWLIEQKLMRLAGVERAELNYSTQRARVCWDESRVRLSDILLAVRETGYSAAPYDAQKHEAQTQRERKKMLIRLAVAALSSMQTMMFALPTYLYADIEPQYLLLLHWGAFFMVLPAMFYSATPFYRGAWRDFKNGRTGMDTPVAIAIVMTFIAGIYALLSNAGQGMYFESIAMFVFFLLLGRFMEQSARRKAGDAAERLVKLVPAFCHLLPAYPDPKSEEAAVASLKAGDVLLVRGGETIPADGVVLEGESEINEAMLTGENLPVPKFSGCRVTAGTLNTAGPLTIRVEQTGSATRLAHIVRLLDRALSQKPRLAEQAERYAATFTRSLIITAVPTFIGWWWFADAGTALWITVSLLVITCPCALSLATPAALAAATGNLAARGILVARGHALETLAAVDTVVFDKTGTLTHGRLQVVRTLALAGNPYANAAAQALEEHSEHPAARAIAALPVAGSLKNAVAARNRVSRVGHGVCALLTIAGREQNWALGRPEFVAETAGGIPPELAELEQQGSVIALGNADGFQAAYLLADENKAGFDTVIAQLQNRGLAVHILSGDRRAAVAALAQTLGISDIRAEATPEDKLAYVQTLQRQGRRVLMLGDGINDAPVLAAADISVAVAGSADVARDGADILLLNDDPTALPHLFALAARTRAVIRQNLIWASVYNLIAVPLALAGFVTPWLAALGMSFSSLLVVWNALRLRR</sequence>
<dbReference type="Pfam" id="PF00702">
    <property type="entry name" value="Hydrolase"/>
    <property type="match status" value="1"/>
</dbReference>
<dbReference type="InterPro" id="IPR018303">
    <property type="entry name" value="ATPase_P-typ_P_site"/>
</dbReference>
<evidence type="ECO:0000313" key="17">
    <source>
        <dbReference type="EMBL" id="MCG6504674.1"/>
    </source>
</evidence>
<protein>
    <submittedName>
        <fullName evidence="17">Heavy metal translocating P-type ATPase</fullName>
    </submittedName>
</protein>
<dbReference type="InterPro" id="IPR023214">
    <property type="entry name" value="HAD_sf"/>
</dbReference>
<dbReference type="SUPFAM" id="SSF56784">
    <property type="entry name" value="HAD-like"/>
    <property type="match status" value="1"/>
</dbReference>
<dbReference type="SUPFAM" id="SSF81653">
    <property type="entry name" value="Calcium ATPase, transduction domain A"/>
    <property type="match status" value="1"/>
</dbReference>
<keyword evidence="11" id="KW-1278">Translocase</keyword>
<keyword evidence="6 15" id="KW-0812">Transmembrane</keyword>
<feature type="transmembrane region" description="Helical" evidence="15">
    <location>
        <begin position="210"/>
        <end position="230"/>
    </location>
</feature>
<keyword evidence="14 15" id="KW-0472">Membrane</keyword>
<keyword evidence="13" id="KW-0406">Ion transport</keyword>
<evidence type="ECO:0000313" key="18">
    <source>
        <dbReference type="Proteomes" id="UP001298424"/>
    </source>
</evidence>
<dbReference type="RefSeq" id="WP_238748198.1">
    <property type="nucleotide sequence ID" value="NZ_JAKOOW010000033.1"/>
</dbReference>
<feature type="transmembrane region" description="Helical" evidence="15">
    <location>
        <begin position="251"/>
        <end position="268"/>
    </location>
</feature>
<feature type="transmembrane region" description="Helical" evidence="15">
    <location>
        <begin position="183"/>
        <end position="204"/>
    </location>
</feature>
<keyword evidence="10" id="KW-0460">Magnesium</keyword>
<dbReference type="InterPro" id="IPR036412">
    <property type="entry name" value="HAD-like_sf"/>
</dbReference>
<dbReference type="InterPro" id="IPR059000">
    <property type="entry name" value="ATPase_P-type_domA"/>
</dbReference>
<feature type="transmembrane region" description="Helical" evidence="15">
    <location>
        <begin position="430"/>
        <end position="452"/>
    </location>
</feature>
<dbReference type="InterPro" id="IPR044492">
    <property type="entry name" value="P_typ_ATPase_HD_dom"/>
</dbReference>
<dbReference type="CDD" id="cd02079">
    <property type="entry name" value="P-type_ATPase_HM"/>
    <property type="match status" value="1"/>
</dbReference>
<dbReference type="EMBL" id="JAKOOW010000033">
    <property type="protein sequence ID" value="MCG6504674.1"/>
    <property type="molecule type" value="Genomic_DNA"/>
</dbReference>
<keyword evidence="9 15" id="KW-0067">ATP-binding</keyword>
<dbReference type="CDD" id="cd00371">
    <property type="entry name" value="HMA"/>
    <property type="match status" value="1"/>
</dbReference>
<evidence type="ECO:0000256" key="3">
    <source>
        <dbReference type="ARBA" id="ARBA00022448"/>
    </source>
</evidence>
<name>A0ABS9NPG0_9NEIS</name>
<feature type="transmembrane region" description="Helical" evidence="15">
    <location>
        <begin position="770"/>
        <end position="786"/>
    </location>
</feature>
<keyword evidence="18" id="KW-1185">Reference proteome</keyword>
<feature type="transmembrane region" description="Helical" evidence="15">
    <location>
        <begin position="792"/>
        <end position="810"/>
    </location>
</feature>
<evidence type="ECO:0000256" key="7">
    <source>
        <dbReference type="ARBA" id="ARBA00022723"/>
    </source>
</evidence>
<evidence type="ECO:0000256" key="14">
    <source>
        <dbReference type="ARBA" id="ARBA00023136"/>
    </source>
</evidence>
<dbReference type="SFLD" id="SFLDF00027">
    <property type="entry name" value="p-type_atpase"/>
    <property type="match status" value="1"/>
</dbReference>
<dbReference type="PANTHER" id="PTHR43520:SF5">
    <property type="entry name" value="CATION-TRANSPORTING P-TYPE ATPASE-RELATED"/>
    <property type="match status" value="1"/>
</dbReference>
<dbReference type="InterPro" id="IPR027256">
    <property type="entry name" value="P-typ_ATPase_IB"/>
</dbReference>
<dbReference type="InterPro" id="IPR023298">
    <property type="entry name" value="ATPase_P-typ_TM_dom_sf"/>
</dbReference>
<evidence type="ECO:0000256" key="11">
    <source>
        <dbReference type="ARBA" id="ARBA00022967"/>
    </source>
</evidence>
<accession>A0ABS9NPG0</accession>
<evidence type="ECO:0000256" key="13">
    <source>
        <dbReference type="ARBA" id="ARBA00023065"/>
    </source>
</evidence>
<dbReference type="Gene3D" id="3.30.70.100">
    <property type="match status" value="1"/>
</dbReference>
<dbReference type="PANTHER" id="PTHR43520">
    <property type="entry name" value="ATP7, ISOFORM B"/>
    <property type="match status" value="1"/>
</dbReference>
<keyword evidence="8 15" id="KW-0547">Nucleotide-binding</keyword>
<dbReference type="Pfam" id="PF12156">
    <property type="entry name" value="ATPase-cat_bd"/>
    <property type="match status" value="1"/>
</dbReference>
<evidence type="ECO:0000256" key="8">
    <source>
        <dbReference type="ARBA" id="ARBA00022741"/>
    </source>
</evidence>
<evidence type="ECO:0000256" key="1">
    <source>
        <dbReference type="ARBA" id="ARBA00004651"/>
    </source>
</evidence>
<keyword evidence="3" id="KW-0813">Transport</keyword>
<evidence type="ECO:0000256" key="6">
    <source>
        <dbReference type="ARBA" id="ARBA00022692"/>
    </source>
</evidence>
<evidence type="ECO:0000256" key="12">
    <source>
        <dbReference type="ARBA" id="ARBA00022989"/>
    </source>
</evidence>
<dbReference type="NCBIfam" id="TIGR01511">
    <property type="entry name" value="ATPase-IB1_Cu"/>
    <property type="match status" value="1"/>
</dbReference>
<dbReference type="PROSITE" id="PS50846">
    <property type="entry name" value="HMA_2"/>
    <property type="match status" value="1"/>
</dbReference>
<comment type="subcellular location">
    <subcellularLocation>
        <location evidence="1">Cell membrane</location>
        <topology evidence="1">Multi-pass membrane protein</topology>
    </subcellularLocation>
</comment>
<dbReference type="SUPFAM" id="SSF55008">
    <property type="entry name" value="HMA, heavy metal-associated domain"/>
    <property type="match status" value="1"/>
</dbReference>
<keyword evidence="12 15" id="KW-1133">Transmembrane helix</keyword>
<keyword evidence="4 15" id="KW-1003">Cell membrane</keyword>
<dbReference type="PROSITE" id="PS00154">
    <property type="entry name" value="ATPASE_E1_E2"/>
    <property type="match status" value="1"/>
</dbReference>
<dbReference type="SUPFAM" id="SSF81665">
    <property type="entry name" value="Calcium ATPase, transmembrane domain M"/>
    <property type="match status" value="1"/>
</dbReference>
<dbReference type="InterPro" id="IPR008250">
    <property type="entry name" value="ATPase_P-typ_transduc_dom_A_sf"/>
</dbReference>
<proteinExistence type="inferred from homology"/>
<evidence type="ECO:0000256" key="5">
    <source>
        <dbReference type="ARBA" id="ARBA00022553"/>
    </source>
</evidence>
<dbReference type="Proteomes" id="UP001298424">
    <property type="component" value="Unassembled WGS sequence"/>
</dbReference>
<organism evidence="17 18">
    <name type="scientific">Kingella pumchi</name>
    <dbReference type="NCBI Taxonomy" id="2779506"/>
    <lineage>
        <taxon>Bacteria</taxon>
        <taxon>Pseudomonadati</taxon>
        <taxon>Pseudomonadota</taxon>
        <taxon>Betaproteobacteria</taxon>
        <taxon>Neisseriales</taxon>
        <taxon>Neisseriaceae</taxon>
        <taxon>Kingella</taxon>
    </lineage>
</organism>
<gene>
    <name evidence="17" type="ORF">MB824_09215</name>
</gene>
<dbReference type="InterPro" id="IPR006121">
    <property type="entry name" value="HMA_dom"/>
</dbReference>
<feature type="transmembrane region" description="Helical" evidence="15">
    <location>
        <begin position="458"/>
        <end position="485"/>
    </location>
</feature>
<dbReference type="InterPro" id="IPR023299">
    <property type="entry name" value="ATPase_P-typ_cyto_dom_N"/>
</dbReference>
<dbReference type="Gene3D" id="3.40.50.1000">
    <property type="entry name" value="HAD superfamily/HAD-like"/>
    <property type="match status" value="1"/>
</dbReference>
<dbReference type="PRINTS" id="PR00119">
    <property type="entry name" value="CATATPASE"/>
</dbReference>
<dbReference type="Pfam" id="PF00122">
    <property type="entry name" value="E1-E2_ATPase"/>
    <property type="match status" value="1"/>
</dbReference>
<evidence type="ECO:0000256" key="9">
    <source>
        <dbReference type="ARBA" id="ARBA00022840"/>
    </source>
</evidence>
<evidence type="ECO:0000256" key="2">
    <source>
        <dbReference type="ARBA" id="ARBA00006024"/>
    </source>
</evidence>
<dbReference type="Pfam" id="PF00403">
    <property type="entry name" value="HMA"/>
    <property type="match status" value="1"/>
</dbReference>
<evidence type="ECO:0000256" key="10">
    <source>
        <dbReference type="ARBA" id="ARBA00022842"/>
    </source>
</evidence>
<dbReference type="Gene3D" id="2.70.150.10">
    <property type="entry name" value="Calcium-transporting ATPase, cytoplasmic transduction domain A"/>
    <property type="match status" value="1"/>
</dbReference>
<dbReference type="NCBIfam" id="TIGR01525">
    <property type="entry name" value="ATPase-IB_hvy"/>
    <property type="match status" value="1"/>
</dbReference>
<dbReference type="InterPro" id="IPR001757">
    <property type="entry name" value="P_typ_ATPase"/>
</dbReference>
<feature type="domain" description="HMA" evidence="16">
    <location>
        <begin position="95"/>
        <end position="161"/>
    </location>
</feature>
<feature type="transmembrane region" description="Helical" evidence="15">
    <location>
        <begin position="274"/>
        <end position="292"/>
    </location>
</feature>
<evidence type="ECO:0000259" key="16">
    <source>
        <dbReference type="PROSITE" id="PS50846"/>
    </source>
</evidence>
<dbReference type="PRINTS" id="PR00943">
    <property type="entry name" value="CUATPASE"/>
</dbReference>
<dbReference type="SFLD" id="SFLDS00003">
    <property type="entry name" value="Haloacid_Dehalogenase"/>
    <property type="match status" value="1"/>
</dbReference>
<keyword evidence="5" id="KW-0597">Phosphoprotein</keyword>
<dbReference type="Gene3D" id="3.40.1110.10">
    <property type="entry name" value="Calcium-transporting ATPase, cytoplasmic domain N"/>
    <property type="match status" value="1"/>
</dbReference>
<keyword evidence="7 15" id="KW-0479">Metal-binding</keyword>
<dbReference type="InterPro" id="IPR036163">
    <property type="entry name" value="HMA_dom_sf"/>
</dbReference>
<dbReference type="SFLD" id="SFLDG00002">
    <property type="entry name" value="C1.7:_P-type_atpase_like"/>
    <property type="match status" value="1"/>
</dbReference>
<dbReference type="InterPro" id="IPR021993">
    <property type="entry name" value="ATPase-cat-bd"/>
</dbReference>